<evidence type="ECO:0000313" key="1">
    <source>
        <dbReference type="EMBL" id="KAF2266958.1"/>
    </source>
</evidence>
<sequence>MPDPSARDDLLLSLQSSLRNACQTFGPKSRQYTDIVTLITEHMSKTRKGSQQEINDLISRMSEVGIRGDDR</sequence>
<dbReference type="Proteomes" id="UP000800093">
    <property type="component" value="Unassembled WGS sequence"/>
</dbReference>
<proteinExistence type="predicted"/>
<keyword evidence="2" id="KW-1185">Reference proteome</keyword>
<name>A0A9P4KFX2_9PLEO</name>
<evidence type="ECO:0000313" key="2">
    <source>
        <dbReference type="Proteomes" id="UP000800093"/>
    </source>
</evidence>
<organism evidence="1 2">
    <name type="scientific">Lojkania enalia</name>
    <dbReference type="NCBI Taxonomy" id="147567"/>
    <lineage>
        <taxon>Eukaryota</taxon>
        <taxon>Fungi</taxon>
        <taxon>Dikarya</taxon>
        <taxon>Ascomycota</taxon>
        <taxon>Pezizomycotina</taxon>
        <taxon>Dothideomycetes</taxon>
        <taxon>Pleosporomycetidae</taxon>
        <taxon>Pleosporales</taxon>
        <taxon>Pleosporales incertae sedis</taxon>
        <taxon>Lojkania</taxon>
    </lineage>
</organism>
<gene>
    <name evidence="1" type="ORF">CC78DRAFT_531055</name>
</gene>
<protein>
    <submittedName>
        <fullName evidence="1">Uncharacterized protein</fullName>
    </submittedName>
</protein>
<reference evidence="2" key="1">
    <citation type="journal article" date="2020" name="Stud. Mycol.">
        <title>101 Dothideomycetes genomes: A test case for predicting lifestyles and emergence of pathogens.</title>
        <authorList>
            <person name="Haridas S."/>
            <person name="Albert R."/>
            <person name="Binder M."/>
            <person name="Bloem J."/>
            <person name="LaButti K."/>
            <person name="Salamov A."/>
            <person name="Andreopoulos B."/>
            <person name="Baker S."/>
            <person name="Barry K."/>
            <person name="Bills G."/>
            <person name="Bluhm B."/>
            <person name="Cannon C."/>
            <person name="Castanera R."/>
            <person name="Culley D."/>
            <person name="Daum C."/>
            <person name="Ezra D."/>
            <person name="Gonzalez J."/>
            <person name="Henrissat B."/>
            <person name="Kuo A."/>
            <person name="Liang C."/>
            <person name="Lipzen A."/>
            <person name="Lutzoni F."/>
            <person name="Magnuson J."/>
            <person name="Mondo S."/>
            <person name="Nolan M."/>
            <person name="Ohm R."/>
            <person name="Pangilinan J."/>
            <person name="Park H.-J."/>
            <person name="Ramirez L."/>
            <person name="Alfaro M."/>
            <person name="Sun H."/>
            <person name="Tritt A."/>
            <person name="Yoshinaga Y."/>
            <person name="Zwiers L.-H."/>
            <person name="Turgeon B."/>
            <person name="Goodwin S."/>
            <person name="Spatafora J."/>
            <person name="Crous P."/>
            <person name="Grigoriev I."/>
        </authorList>
    </citation>
    <scope>NUCLEOTIDE SEQUENCE [LARGE SCALE GENOMIC DNA]</scope>
    <source>
        <strain evidence="2">CBS 304.66</strain>
    </source>
</reference>
<dbReference type="AlphaFoldDB" id="A0A9P4KFX2"/>
<dbReference type="EMBL" id="ML986594">
    <property type="protein sequence ID" value="KAF2266958.1"/>
    <property type="molecule type" value="Genomic_DNA"/>
</dbReference>
<accession>A0A9P4KFX2</accession>
<comment type="caution">
    <text evidence="1">The sequence shown here is derived from an EMBL/GenBank/DDBJ whole genome shotgun (WGS) entry which is preliminary data.</text>
</comment>